<proteinExistence type="predicted"/>
<evidence type="ECO:0000313" key="2">
    <source>
        <dbReference type="Proteomes" id="UP000784880"/>
    </source>
</evidence>
<name>A0ABS6JK66_9BACI</name>
<keyword evidence="2" id="KW-1185">Reference proteome</keyword>
<gene>
    <name evidence="1" type="ORF">KS419_20150</name>
</gene>
<sequence length="270" mass="32021">MGSYPGIRRLIRHKSKVLLGACFLSIPETIKVSELHKIKVMLTTREYRPFDKVKQIQIGEHAFLRWQERVGPRISIQNLSKLLQELLLLPYHIQRITDDTGIIDDDILFTFIMIDPETIYITTFYGRRSLNPGLFNIKDLRQYNQTQNEYVKLKTDEKTIKKQNLPPVPKQFLHFGGRKTKYTLEIFRDKRHTKEYYFAVLVTYHLDQVDGKVIDLQNKGEHALTKSVLQALYRLGFDDFVFHHLKFHKPEQLEKLQQKEAEWKKVNQPI</sequence>
<evidence type="ECO:0000313" key="1">
    <source>
        <dbReference type="EMBL" id="MBU9714051.1"/>
    </source>
</evidence>
<protein>
    <submittedName>
        <fullName evidence="1">Uncharacterized protein</fullName>
    </submittedName>
</protein>
<dbReference type="EMBL" id="JAHQCS010000162">
    <property type="protein sequence ID" value="MBU9714051.1"/>
    <property type="molecule type" value="Genomic_DNA"/>
</dbReference>
<organism evidence="1 2">
    <name type="scientific">Evansella tamaricis</name>
    <dbReference type="NCBI Taxonomy" id="2069301"/>
    <lineage>
        <taxon>Bacteria</taxon>
        <taxon>Bacillati</taxon>
        <taxon>Bacillota</taxon>
        <taxon>Bacilli</taxon>
        <taxon>Bacillales</taxon>
        <taxon>Bacillaceae</taxon>
        <taxon>Evansella</taxon>
    </lineage>
</organism>
<reference evidence="1 2" key="1">
    <citation type="submission" date="2021-06" db="EMBL/GenBank/DDBJ databases">
        <title>Bacillus sp. RD4P76, an endophyte from a halophyte.</title>
        <authorList>
            <person name="Sun J.-Q."/>
        </authorList>
    </citation>
    <scope>NUCLEOTIDE SEQUENCE [LARGE SCALE GENOMIC DNA]</scope>
    <source>
        <strain evidence="1 2">CGMCC 1.15917</strain>
    </source>
</reference>
<dbReference type="RefSeq" id="WP_217068354.1">
    <property type="nucleotide sequence ID" value="NZ_JAHQCS010000162.1"/>
</dbReference>
<accession>A0ABS6JK66</accession>
<dbReference type="Proteomes" id="UP000784880">
    <property type="component" value="Unassembled WGS sequence"/>
</dbReference>
<comment type="caution">
    <text evidence="1">The sequence shown here is derived from an EMBL/GenBank/DDBJ whole genome shotgun (WGS) entry which is preliminary data.</text>
</comment>